<keyword evidence="8" id="KW-0472">Membrane</keyword>
<keyword evidence="7" id="KW-0408">Iron</keyword>
<evidence type="ECO:0000256" key="2">
    <source>
        <dbReference type="ARBA" id="ARBA00022448"/>
    </source>
</evidence>
<evidence type="ECO:0000313" key="10">
    <source>
        <dbReference type="EMBL" id="KUG26944.1"/>
    </source>
</evidence>
<accession>A0A0W8G1B9</accession>
<dbReference type="GO" id="GO:0016491">
    <property type="term" value="F:oxidoreductase activity"/>
    <property type="evidence" value="ECO:0007669"/>
    <property type="project" value="TreeGrafter"/>
</dbReference>
<dbReference type="Pfam" id="PF14537">
    <property type="entry name" value="Cytochrom_c3_2"/>
    <property type="match status" value="1"/>
</dbReference>
<keyword evidence="5" id="KW-0732">Signal</keyword>
<dbReference type="PANTHER" id="PTHR35038:SF8">
    <property type="entry name" value="C-TYPE POLYHEME CYTOCHROME OMCC"/>
    <property type="match status" value="1"/>
</dbReference>
<dbReference type="GO" id="GO:0030313">
    <property type="term" value="C:cell envelope"/>
    <property type="evidence" value="ECO:0007669"/>
    <property type="project" value="UniProtKB-SubCell"/>
</dbReference>
<evidence type="ECO:0000256" key="1">
    <source>
        <dbReference type="ARBA" id="ARBA00004196"/>
    </source>
</evidence>
<reference evidence="10" key="1">
    <citation type="journal article" date="2015" name="Proc. Natl. Acad. Sci. U.S.A.">
        <title>Networks of energetic and metabolic interactions define dynamics in microbial communities.</title>
        <authorList>
            <person name="Embree M."/>
            <person name="Liu J.K."/>
            <person name="Al-Bassam M.M."/>
            <person name="Zengler K."/>
        </authorList>
    </citation>
    <scope>NUCLEOTIDE SEQUENCE</scope>
</reference>
<dbReference type="Gene3D" id="3.90.10.10">
    <property type="entry name" value="Cytochrome C3"/>
    <property type="match status" value="1"/>
</dbReference>
<evidence type="ECO:0000256" key="5">
    <source>
        <dbReference type="ARBA" id="ARBA00022729"/>
    </source>
</evidence>
<dbReference type="SUPFAM" id="SSF48695">
    <property type="entry name" value="Multiheme cytochromes"/>
    <property type="match status" value="1"/>
</dbReference>
<dbReference type="AlphaFoldDB" id="A0A0W8G1B9"/>
<feature type="transmembrane region" description="Helical" evidence="8">
    <location>
        <begin position="394"/>
        <end position="411"/>
    </location>
</feature>
<keyword evidence="8" id="KW-0812">Transmembrane</keyword>
<protein>
    <recommendedName>
        <fullName evidence="9">Tetrahaem cytochrome domain-containing protein</fullName>
    </recommendedName>
</protein>
<evidence type="ECO:0000256" key="6">
    <source>
        <dbReference type="ARBA" id="ARBA00022982"/>
    </source>
</evidence>
<dbReference type="InterPro" id="IPR051829">
    <property type="entry name" value="Multiheme_Cytochr_ET"/>
</dbReference>
<comment type="subcellular location">
    <subcellularLocation>
        <location evidence="1">Cell envelope</location>
    </subcellularLocation>
</comment>
<keyword evidence="3" id="KW-0349">Heme</keyword>
<name>A0A0W8G1B9_9ZZZZ</name>
<dbReference type="InterPro" id="IPR012286">
    <property type="entry name" value="Tetrahaem_cytochrome"/>
</dbReference>
<keyword evidence="2" id="KW-0813">Transport</keyword>
<dbReference type="Gene3D" id="1.10.1130.10">
    <property type="entry name" value="Flavocytochrome C3, Chain A"/>
    <property type="match status" value="1"/>
</dbReference>
<dbReference type="EMBL" id="LNQE01000384">
    <property type="protein sequence ID" value="KUG26944.1"/>
    <property type="molecule type" value="Genomic_DNA"/>
</dbReference>
<feature type="domain" description="Tetrahaem cytochrome" evidence="9">
    <location>
        <begin position="56"/>
        <end position="176"/>
    </location>
</feature>
<dbReference type="InterPro" id="IPR036280">
    <property type="entry name" value="Multihaem_cyt_sf"/>
</dbReference>
<evidence type="ECO:0000259" key="9">
    <source>
        <dbReference type="Pfam" id="PF14537"/>
    </source>
</evidence>
<dbReference type="GO" id="GO:0046872">
    <property type="term" value="F:metal ion binding"/>
    <property type="evidence" value="ECO:0007669"/>
    <property type="project" value="UniProtKB-KW"/>
</dbReference>
<dbReference type="PANTHER" id="PTHR35038">
    <property type="entry name" value="DISSIMILATORY SULFITE REDUCTASE SIRA"/>
    <property type="match status" value="1"/>
</dbReference>
<evidence type="ECO:0000256" key="8">
    <source>
        <dbReference type="SAM" id="Phobius"/>
    </source>
</evidence>
<keyword evidence="6" id="KW-0249">Electron transport</keyword>
<evidence type="ECO:0000256" key="4">
    <source>
        <dbReference type="ARBA" id="ARBA00022723"/>
    </source>
</evidence>
<gene>
    <name evidence="10" type="ORF">ASZ90_003206</name>
</gene>
<organism evidence="10">
    <name type="scientific">hydrocarbon metagenome</name>
    <dbReference type="NCBI Taxonomy" id="938273"/>
    <lineage>
        <taxon>unclassified sequences</taxon>
        <taxon>metagenomes</taxon>
        <taxon>ecological metagenomes</taxon>
    </lineage>
</organism>
<keyword evidence="4" id="KW-0479">Metal-binding</keyword>
<keyword evidence="8" id="KW-1133">Transmembrane helix</keyword>
<proteinExistence type="predicted"/>
<evidence type="ECO:0000256" key="3">
    <source>
        <dbReference type="ARBA" id="ARBA00022617"/>
    </source>
</evidence>
<comment type="caution">
    <text evidence="10">The sequence shown here is derived from an EMBL/GenBank/DDBJ whole genome shotgun (WGS) entry which is preliminary data.</text>
</comment>
<evidence type="ECO:0000256" key="7">
    <source>
        <dbReference type="ARBA" id="ARBA00023004"/>
    </source>
</evidence>
<sequence length="424" mass="47594">MKQIIVLLHLYAFISLFLITSDVFANDLAEWMEKDNCLTCHLEMELMPDKYLLEDIHMQKGLSCAGCHGGDPSEEDMELSMSVKNNFIGIPDKRSIPQFCGKCHSNIEFMRTFRPQISTDQEKQFFTSIHGKKLKEGDNNVADCASCHTSHSILPAKDPRSSVFPVNIPVTCNTCHGDEELMNQYNIATNQYAEFAQSVHGIALLKKKDTAAPACNNCHGNHGAMPPEIKSISHICGSCHLNNMKLFESSDMAKEFSQLEYHACEQCHGYHNIPKPGDYMIGGDEQSICLDCHTEDDEGIHVAVSIREKLDAFVAVYDSARFKLNLVQVKGMNDIDIEYILKEAKQKLIESRTAVHSFDPAVVEQISKVGMELTEKAIVSADNEMGEYYRRREGFIFASIAFLIFGAAIYLKIRSKNETGQVEN</sequence>